<evidence type="ECO:0000256" key="1">
    <source>
        <dbReference type="SAM" id="MobiDB-lite"/>
    </source>
</evidence>
<dbReference type="Proteomes" id="UP000297861">
    <property type="component" value="Unassembled WGS sequence"/>
</dbReference>
<dbReference type="RefSeq" id="WP_026627926.1">
    <property type="nucleotide sequence ID" value="NZ_JAWZLG010000015.1"/>
</dbReference>
<comment type="caution">
    <text evidence="3">The sequence shown here is derived from an EMBL/GenBank/DDBJ whole genome shotgun (WGS) entry which is preliminary data.</text>
</comment>
<reference evidence="3 4" key="1">
    <citation type="submission" date="2019-03" db="EMBL/GenBank/DDBJ databases">
        <title>San Antonio Military Medical Center submission to MRSN (WRAIR), pending publication.</title>
        <authorList>
            <person name="Blyth D.M."/>
            <person name="Mccarthy S.L."/>
            <person name="Schall S.E."/>
            <person name="Stam J.A."/>
            <person name="Ong A.C."/>
            <person name="Mcgann P.T."/>
        </authorList>
    </citation>
    <scope>NUCLEOTIDE SEQUENCE [LARGE SCALE GENOMIC DNA]</scope>
    <source>
        <strain evidence="3 4">MRSN571793</strain>
    </source>
</reference>
<feature type="chain" id="PRO_5021392200" evidence="2">
    <location>
        <begin position="23"/>
        <end position="142"/>
    </location>
</feature>
<keyword evidence="2" id="KW-0732">Signal</keyword>
<dbReference type="STRING" id="1121485.GCA_000426485_00677"/>
<feature type="region of interest" description="Disordered" evidence="1">
    <location>
        <begin position="88"/>
        <end position="142"/>
    </location>
</feature>
<dbReference type="GO" id="GO:0046872">
    <property type="term" value="F:metal ion binding"/>
    <property type="evidence" value="ECO:0007669"/>
    <property type="project" value="InterPro"/>
</dbReference>
<protein>
    <submittedName>
        <fullName evidence="3">Heavy-metal-associated domain-containing protein</fullName>
    </submittedName>
</protein>
<feature type="compositionally biased region" description="Basic and acidic residues" evidence="1">
    <location>
        <begin position="125"/>
        <end position="142"/>
    </location>
</feature>
<evidence type="ECO:0000313" key="4">
    <source>
        <dbReference type="Proteomes" id="UP000297861"/>
    </source>
</evidence>
<sequence>MRKIYGIALLSLCLSTTVVVDAQHQPQPQQKEQAKKTVKNNSDQYSTEVYYFTKNKLSEEALRKKILKLSGVKDVQINLGGSSITVKFDSKKNTKDKLKKSFNKWGTPGDFEDRKSGHSTGKNTYSDKNRSENQQRPQGEKH</sequence>
<proteinExistence type="predicted"/>
<dbReference type="InterPro" id="IPR036163">
    <property type="entry name" value="HMA_dom_sf"/>
</dbReference>
<dbReference type="InterPro" id="IPR006121">
    <property type="entry name" value="HMA_dom"/>
</dbReference>
<dbReference type="SUPFAM" id="SSF55008">
    <property type="entry name" value="HMA, heavy metal-associated domain"/>
    <property type="match status" value="1"/>
</dbReference>
<gene>
    <name evidence="3" type="ORF">E2605_11655</name>
</gene>
<name>A0A4Y8L596_9BACT</name>
<organism evidence="3 4">
    <name type="scientific">Dysgonomonas capnocytophagoides</name>
    <dbReference type="NCBI Taxonomy" id="45254"/>
    <lineage>
        <taxon>Bacteria</taxon>
        <taxon>Pseudomonadati</taxon>
        <taxon>Bacteroidota</taxon>
        <taxon>Bacteroidia</taxon>
        <taxon>Bacteroidales</taxon>
        <taxon>Dysgonomonadaceae</taxon>
        <taxon>Dysgonomonas</taxon>
    </lineage>
</organism>
<dbReference type="EMBL" id="SOML01000006">
    <property type="protein sequence ID" value="TFD96240.1"/>
    <property type="molecule type" value="Genomic_DNA"/>
</dbReference>
<evidence type="ECO:0000313" key="3">
    <source>
        <dbReference type="EMBL" id="TFD96240.1"/>
    </source>
</evidence>
<feature type="signal peptide" evidence="2">
    <location>
        <begin position="1"/>
        <end position="22"/>
    </location>
</feature>
<evidence type="ECO:0000256" key="2">
    <source>
        <dbReference type="SAM" id="SignalP"/>
    </source>
</evidence>
<dbReference type="AlphaFoldDB" id="A0A4Y8L596"/>
<accession>A0A4Y8L596</accession>
<keyword evidence="4" id="KW-1185">Reference proteome</keyword>
<dbReference type="Gene3D" id="3.30.70.100">
    <property type="match status" value="1"/>
</dbReference>
<dbReference type="CDD" id="cd00371">
    <property type="entry name" value="HMA"/>
    <property type="match status" value="1"/>
</dbReference>